<protein>
    <submittedName>
        <fullName evidence="3">Unannotated protein</fullName>
    </submittedName>
</protein>
<dbReference type="SUPFAM" id="SSF54909">
    <property type="entry name" value="Dimeric alpha+beta barrel"/>
    <property type="match status" value="1"/>
</dbReference>
<dbReference type="Gene3D" id="3.30.70.100">
    <property type="match status" value="1"/>
</dbReference>
<dbReference type="EMBL" id="CAEZSO010000050">
    <property type="protein sequence ID" value="CAB4539909.1"/>
    <property type="molecule type" value="Genomic_DNA"/>
</dbReference>
<sequence length="93" mass="10383">MITHIVLMKFADSANRDEAKTRLETLGTQIPEIKTLHVGLDVVGSEVSYDLALTTTHDSVEDLKAYQANPDHVEFGGWLRPLLTSRVVVDYDN</sequence>
<dbReference type="Pfam" id="PF07876">
    <property type="entry name" value="Dabb"/>
    <property type="match status" value="1"/>
</dbReference>
<name>A0A6J6HKP3_9ZZZZ</name>
<reference evidence="3" key="1">
    <citation type="submission" date="2020-05" db="EMBL/GenBank/DDBJ databases">
        <authorList>
            <person name="Chiriac C."/>
            <person name="Salcher M."/>
            <person name="Ghai R."/>
            <person name="Kavagutti S V."/>
        </authorList>
    </citation>
    <scope>NUCLEOTIDE SEQUENCE</scope>
</reference>
<dbReference type="PANTHER" id="PTHR37832">
    <property type="entry name" value="BLL2683 PROTEIN"/>
    <property type="match status" value="1"/>
</dbReference>
<dbReference type="EMBL" id="CAEZVF010000003">
    <property type="protein sequence ID" value="CAB4613680.1"/>
    <property type="molecule type" value="Genomic_DNA"/>
</dbReference>
<dbReference type="PANTHER" id="PTHR37832:SF1">
    <property type="entry name" value="STRESS-RESPONSE A_B BARREL DOMAIN-CONTAINING PROTEIN"/>
    <property type="match status" value="1"/>
</dbReference>
<evidence type="ECO:0000313" key="2">
    <source>
        <dbReference type="EMBL" id="CAB4539909.1"/>
    </source>
</evidence>
<gene>
    <name evidence="2" type="ORF">UFOPK1446_00351</name>
    <name evidence="3" type="ORF">UFOPK1939_00039</name>
</gene>
<dbReference type="InterPro" id="IPR011008">
    <property type="entry name" value="Dimeric_a/b-barrel"/>
</dbReference>
<dbReference type="InterPro" id="IPR013097">
    <property type="entry name" value="Dabb"/>
</dbReference>
<dbReference type="SMART" id="SM00886">
    <property type="entry name" value="Dabb"/>
    <property type="match status" value="1"/>
</dbReference>
<evidence type="ECO:0000259" key="1">
    <source>
        <dbReference type="PROSITE" id="PS51502"/>
    </source>
</evidence>
<dbReference type="AlphaFoldDB" id="A0A6J6HKP3"/>
<accession>A0A6J6HKP3</accession>
<evidence type="ECO:0000313" key="3">
    <source>
        <dbReference type="EMBL" id="CAB4613680.1"/>
    </source>
</evidence>
<proteinExistence type="predicted"/>
<dbReference type="PROSITE" id="PS51502">
    <property type="entry name" value="S_R_A_B_BARREL"/>
    <property type="match status" value="1"/>
</dbReference>
<organism evidence="3">
    <name type="scientific">freshwater metagenome</name>
    <dbReference type="NCBI Taxonomy" id="449393"/>
    <lineage>
        <taxon>unclassified sequences</taxon>
        <taxon>metagenomes</taxon>
        <taxon>ecological metagenomes</taxon>
    </lineage>
</organism>
<feature type="domain" description="Stress-response A/B barrel" evidence="1">
    <location>
        <begin position="2"/>
        <end position="91"/>
    </location>
</feature>